<dbReference type="PIRSF" id="PIRSF016020">
    <property type="entry name" value="PHexose_mutarotase"/>
    <property type="match status" value="1"/>
</dbReference>
<accession>A0ABU9N1W1</accession>
<comment type="catalytic activity">
    <reaction evidence="1">
        <text>alpha-D-glucose 6-phosphate = beta-D-glucose 6-phosphate</text>
        <dbReference type="Rhea" id="RHEA:16249"/>
        <dbReference type="ChEBI" id="CHEBI:58225"/>
        <dbReference type="ChEBI" id="CHEBI:58247"/>
        <dbReference type="EC" id="5.1.3.15"/>
    </reaction>
</comment>
<dbReference type="PANTHER" id="PTHR11122">
    <property type="entry name" value="APOSPORY-ASSOCIATED PROTEIN C-RELATED"/>
    <property type="match status" value="1"/>
</dbReference>
<protein>
    <recommendedName>
        <fullName evidence="4">Putative glucose-6-phosphate 1-epimerase</fullName>
        <ecNumber evidence="4">5.1.3.15</ecNumber>
    </recommendedName>
</protein>
<dbReference type="InterPro" id="IPR014718">
    <property type="entry name" value="GH-type_carb-bd"/>
</dbReference>
<dbReference type="InterPro" id="IPR011013">
    <property type="entry name" value="Gal_mutarotase_sf_dom"/>
</dbReference>
<organism evidence="5 6">
    <name type="scientific">Pseudoalteromonas qingdaonensis</name>
    <dbReference type="NCBI Taxonomy" id="3131913"/>
    <lineage>
        <taxon>Bacteria</taxon>
        <taxon>Pseudomonadati</taxon>
        <taxon>Pseudomonadota</taxon>
        <taxon>Gammaproteobacteria</taxon>
        <taxon>Alteromonadales</taxon>
        <taxon>Pseudoalteromonadaceae</taxon>
        <taxon>Pseudoalteromonas</taxon>
    </lineage>
</organism>
<dbReference type="RefSeq" id="WP_342678514.1">
    <property type="nucleotide sequence ID" value="NZ_JBCGCU010000009.1"/>
</dbReference>
<gene>
    <name evidence="5" type="ORF">WCN91_09670</name>
</gene>
<proteinExistence type="inferred from homology"/>
<dbReference type="SUPFAM" id="SSF74650">
    <property type="entry name" value="Galactose mutarotase-like"/>
    <property type="match status" value="1"/>
</dbReference>
<evidence type="ECO:0000256" key="2">
    <source>
        <dbReference type="ARBA" id="ARBA00005866"/>
    </source>
</evidence>
<dbReference type="EMBL" id="JBCGCU010000009">
    <property type="protein sequence ID" value="MEM0515673.1"/>
    <property type="molecule type" value="Genomic_DNA"/>
</dbReference>
<evidence type="ECO:0000256" key="3">
    <source>
        <dbReference type="ARBA" id="ARBA00023235"/>
    </source>
</evidence>
<sequence length="284" mass="32355">MQLSSSVSINHCDSGLEYLQVDSPLCQARIFLQGAQLTQYTPACGKALIWMSEEEDFQSGKGMRGGIPICWPWFGVHQHPDWPIHGVARVSLWRAEEVQETQDEIRISLSLPMTQVDPEYWPHKTKLKVEYVLSAKQLEVRLTNTNQDDHQIQLTQALHTYFPTPDITQTEVDGLQGAHYIEFGEGPFEQQEVVRFGRETDMVYSGAGALQRIRTPDGTIEVERENSRSCVLWNPWVDKSKRLSNFADDEYHRMLCLEAANVLDDKVELAPGESHTLGTIIRWG</sequence>
<evidence type="ECO:0000256" key="1">
    <source>
        <dbReference type="ARBA" id="ARBA00001096"/>
    </source>
</evidence>
<comment type="caution">
    <text evidence="5">The sequence shown here is derived from an EMBL/GenBank/DDBJ whole genome shotgun (WGS) entry which is preliminary data.</text>
</comment>
<keyword evidence="3 4" id="KW-0413">Isomerase</keyword>
<dbReference type="InterPro" id="IPR008183">
    <property type="entry name" value="Aldose_1/G6P_1-epimerase"/>
</dbReference>
<evidence type="ECO:0000313" key="6">
    <source>
        <dbReference type="Proteomes" id="UP001447008"/>
    </source>
</evidence>
<evidence type="ECO:0000313" key="5">
    <source>
        <dbReference type="EMBL" id="MEM0515673.1"/>
    </source>
</evidence>
<dbReference type="CDD" id="cd09020">
    <property type="entry name" value="D-hex-6-P-epi_like"/>
    <property type="match status" value="1"/>
</dbReference>
<dbReference type="InterPro" id="IPR025532">
    <property type="entry name" value="G6P_1-epimerase"/>
</dbReference>
<dbReference type="Pfam" id="PF01263">
    <property type="entry name" value="Aldose_epim"/>
    <property type="match status" value="1"/>
</dbReference>
<dbReference type="Proteomes" id="UP001447008">
    <property type="component" value="Unassembled WGS sequence"/>
</dbReference>
<keyword evidence="6" id="KW-1185">Reference proteome</keyword>
<dbReference type="PANTHER" id="PTHR11122:SF13">
    <property type="entry name" value="GLUCOSE-6-PHOSPHATE 1-EPIMERASE"/>
    <property type="match status" value="1"/>
</dbReference>
<comment type="similarity">
    <text evidence="2 4">Belongs to the glucose-6-phosphate 1-epimerase family.</text>
</comment>
<dbReference type="Gene3D" id="2.70.98.10">
    <property type="match status" value="1"/>
</dbReference>
<reference evidence="5 6" key="1">
    <citation type="submission" date="2024-03" db="EMBL/GenBank/DDBJ databases">
        <title>Pseudoalteromonas qingdaonensis sp. nov., isolated from the intestines of marine benthic organisms.</title>
        <authorList>
            <person name="Lin X."/>
            <person name="Fang S."/>
            <person name="Hu X."/>
        </authorList>
    </citation>
    <scope>NUCLEOTIDE SEQUENCE [LARGE SCALE GENOMIC DNA]</scope>
    <source>
        <strain evidence="5 6">YIC-827</strain>
    </source>
</reference>
<name>A0ABU9N1W1_9GAMM</name>
<dbReference type="EC" id="5.1.3.15" evidence="4"/>
<evidence type="ECO:0000256" key="4">
    <source>
        <dbReference type="PIRNR" id="PIRNR016020"/>
    </source>
</evidence>